<dbReference type="Proteomes" id="UP001596023">
    <property type="component" value="Unassembled WGS sequence"/>
</dbReference>
<dbReference type="PROSITE" id="PS51257">
    <property type="entry name" value="PROKAR_LIPOPROTEIN"/>
    <property type="match status" value="1"/>
</dbReference>
<evidence type="ECO:0000256" key="5">
    <source>
        <dbReference type="ARBA" id="ARBA00023139"/>
    </source>
</evidence>
<evidence type="ECO:0000256" key="6">
    <source>
        <dbReference type="ARBA" id="ARBA00023237"/>
    </source>
</evidence>
<proteinExistence type="inferred from homology"/>
<dbReference type="EMBL" id="JBHSGN010000063">
    <property type="protein sequence ID" value="MFC4673805.1"/>
    <property type="molecule type" value="Genomic_DNA"/>
</dbReference>
<gene>
    <name evidence="8" type="ORF">ACFO6W_08890</name>
</gene>
<name>A0ABV9KUW5_9BACT</name>
<dbReference type="InterPro" id="IPR014941">
    <property type="entry name" value="FimB/Mfa2/Mfa3"/>
</dbReference>
<dbReference type="Gene3D" id="2.60.40.2580">
    <property type="match status" value="1"/>
</dbReference>
<comment type="caution">
    <text evidence="8">The sequence shown here is derived from an EMBL/GenBank/DDBJ whole genome shotgun (WGS) entry which is preliminary data.</text>
</comment>
<keyword evidence="4" id="KW-0472">Membrane</keyword>
<dbReference type="Pfam" id="PF08842">
    <property type="entry name" value="Mfa2"/>
    <property type="match status" value="1"/>
</dbReference>
<evidence type="ECO:0000256" key="7">
    <source>
        <dbReference type="ARBA" id="ARBA00023288"/>
    </source>
</evidence>
<evidence type="ECO:0000256" key="4">
    <source>
        <dbReference type="ARBA" id="ARBA00023136"/>
    </source>
</evidence>
<evidence type="ECO:0000256" key="1">
    <source>
        <dbReference type="ARBA" id="ARBA00004442"/>
    </source>
</evidence>
<organism evidence="8 9">
    <name type="scientific">Dysgonomonas termitidis</name>
    <dbReference type="NCBI Taxonomy" id="1516126"/>
    <lineage>
        <taxon>Bacteria</taxon>
        <taxon>Pseudomonadati</taxon>
        <taxon>Bacteroidota</taxon>
        <taxon>Bacteroidia</taxon>
        <taxon>Bacteroidales</taxon>
        <taxon>Dysgonomonadaceae</taxon>
        <taxon>Dysgonomonas</taxon>
    </lineage>
</organism>
<accession>A0ABV9KUW5</accession>
<keyword evidence="6" id="KW-0998">Cell outer membrane</keyword>
<dbReference type="Gene3D" id="2.60.40.3690">
    <property type="match status" value="1"/>
</dbReference>
<dbReference type="RefSeq" id="WP_379995453.1">
    <property type="nucleotide sequence ID" value="NZ_JBHSGN010000063.1"/>
</dbReference>
<evidence type="ECO:0000256" key="3">
    <source>
        <dbReference type="ARBA" id="ARBA00022729"/>
    </source>
</evidence>
<evidence type="ECO:0000313" key="9">
    <source>
        <dbReference type="Proteomes" id="UP001596023"/>
    </source>
</evidence>
<keyword evidence="3" id="KW-0732">Signal</keyword>
<sequence>MKTIELYIRYSLIVSLSILSGFLSGSCQDNDDIQASDTDAAMVTFSVKVPGSSTPSTYALNTNDENEVKSIEILLFDTNGKYVYQPIFSNVINTDPIDSKIKTFTVKVPEGTYNIVVLANSRQPLSNTSGSFSVGDTKASVLDKLIITNAGKWNANSASGGYIPMPMWGEIASITINQSTPANNPVNLIRMVSKIDVTLTGTAATDNLKLKSIRLYNYNNQGRIAPDAANWNQSQNIVTNPSVPSTSALTLGPLLYDGTSITTTDVSSIGEIYTFEAVKANPSSLGNATCLVIGGIYTGDSQPTYYRVDFAQTSSTTTYLSLLRNHHYKVNISEVSGPGLATPADAFNSRPVNIKAEIIEWNDGQISDIVFDGQYMLGVSQGEFTLPRNELTASNDNNALSITTDYPSGWLVDKIVDTGGSSISWLSLVSLSGTPVVSGASGSTTNVKLKLTENISGSARIGFIHLKAGRLAYVVKVTQGINTDIALNIKNAAGTNNITELVFAAPINTQPVSQQFRIKWSPASFTVTSVNSAVGSAAFSFDGASDQPGSGALLNISDPSGEKLFTIRPTAIVSSDLTSNPFLEKISKVDFTLFNGETYLSKSIFLRQSTYNLVFSNVSSSYWTNGSAYTFNVRSNANWRIKSISQQLTSGTGSLLNLQVSDNLVVGATGSSNTNPGTPVTFRVASNIVSLAGQLTVVFESPDSPKKFDDVTLVLNLSNEYYPAAHKGWAGSNIYYDTAAGHLTFDDTGVTTHKNYQGVYFLGGSLYGISPVGDFLTSTVIYPPLGGTTTMATWGVIPYLTVTLAGSNPPAGKSREDRAHLYEMTDGPTGVGDICKYLTDKGWAPAGKKWRMPTSSEFYPASGAYTMAGTFGNVTSTQTNGSFSFSMGYNKADIGAPFFPAAGYRNLGTGILINTGSNACYWSSSSIDASGYFISFGNNNAVNPGQSIVRGLGFSVRCVVE</sequence>
<comment type="similarity">
    <text evidence="2">Belongs to the bacteroidetes fimbrillin superfamily. FimB/Mfa2 family.</text>
</comment>
<keyword evidence="7" id="KW-0449">Lipoprotein</keyword>
<protein>
    <submittedName>
        <fullName evidence="8">FimB/Mfa2 family fimbrial subunit</fullName>
    </submittedName>
</protein>
<keyword evidence="9" id="KW-1185">Reference proteome</keyword>
<evidence type="ECO:0000256" key="2">
    <source>
        <dbReference type="ARBA" id="ARBA00007248"/>
    </source>
</evidence>
<evidence type="ECO:0000313" key="8">
    <source>
        <dbReference type="EMBL" id="MFC4673805.1"/>
    </source>
</evidence>
<comment type="subcellular location">
    <subcellularLocation>
        <location evidence="1">Cell outer membrane</location>
    </subcellularLocation>
</comment>
<reference evidence="9" key="1">
    <citation type="journal article" date="2019" name="Int. J. Syst. Evol. Microbiol.">
        <title>The Global Catalogue of Microorganisms (GCM) 10K type strain sequencing project: providing services to taxonomists for standard genome sequencing and annotation.</title>
        <authorList>
            <consortium name="The Broad Institute Genomics Platform"/>
            <consortium name="The Broad Institute Genome Sequencing Center for Infectious Disease"/>
            <person name="Wu L."/>
            <person name="Ma J."/>
        </authorList>
    </citation>
    <scope>NUCLEOTIDE SEQUENCE [LARGE SCALE GENOMIC DNA]</scope>
    <source>
        <strain evidence="9">CCUG 66188</strain>
    </source>
</reference>
<keyword evidence="5" id="KW-0564">Palmitate</keyword>